<dbReference type="RefSeq" id="WP_280656132.1">
    <property type="nucleotide sequence ID" value="NZ_JANQDH010000120.1"/>
</dbReference>
<evidence type="ECO:0000313" key="2">
    <source>
        <dbReference type="EMBL" id="MDH6062192.1"/>
    </source>
</evidence>
<evidence type="ECO:0000313" key="3">
    <source>
        <dbReference type="Proteomes" id="UP001159387"/>
    </source>
</evidence>
<dbReference type="InterPro" id="IPR024271">
    <property type="entry name" value="DUF3782"/>
</dbReference>
<reference evidence="2 3" key="1">
    <citation type="journal article" date="2023" name="J. Phycol.">
        <title>Chrysosporum ovalisporum is synonymous with the true-branching cyanobacterium Umezakia natans (Nostocales/Aphanizomenonaceae).</title>
        <authorList>
            <person name="McGregor G.B."/>
            <person name="Sendall B.C."/>
            <person name="Niiyama Y."/>
            <person name="Tuji A."/>
            <person name="Willis A."/>
        </authorList>
    </citation>
    <scope>NUCLEOTIDE SEQUENCE [LARGE SCALE GENOMIC DNA]</scope>
    <source>
        <strain evidence="2 3">ANA360D</strain>
    </source>
</reference>
<feature type="coiled-coil region" evidence="1">
    <location>
        <begin position="61"/>
        <end position="113"/>
    </location>
</feature>
<dbReference type="InterPro" id="IPR012431">
    <property type="entry name" value="PDDEXK_10"/>
</dbReference>
<keyword evidence="3" id="KW-1185">Reference proteome</keyword>
<dbReference type="AlphaFoldDB" id="A0AA43GW40"/>
<proteinExistence type="predicted"/>
<keyword evidence="1" id="KW-0175">Coiled coil</keyword>
<sequence length="273" mass="31984">MNDAELKRLLRQELPALLDEDVEIRDLLVKAISNYFAGKSETESRFDLVLAEMRRDRAEQSQKWEENRREFDQIIAQMERDRAEQSRKWDEQSQKWEENKRQFDQIIAQMERDRAEQSQKWEGNRREFDQMIAEIRSVNRKHDSTMGALGARWGLSSESSFRNAMKGILEQSFGVQVVNIVEYDDAGVVFGRPDQIELDLIIKNGELIICEIKSSVSKPDLHIFARKVEYYEQRHHRQATRKIVISPMVQTKAQTLASSLGIEIYSYAEDVPE</sequence>
<name>A0AA43GW40_9CYAN</name>
<comment type="caution">
    <text evidence="2">The sequence shown here is derived from an EMBL/GenBank/DDBJ whole genome shotgun (WGS) entry which is preliminary data.</text>
</comment>
<accession>A0AA43GW40</accession>
<dbReference type="Proteomes" id="UP001159387">
    <property type="component" value="Unassembled WGS sequence"/>
</dbReference>
<dbReference type="SUPFAM" id="SSF52980">
    <property type="entry name" value="Restriction endonuclease-like"/>
    <property type="match status" value="1"/>
</dbReference>
<evidence type="ECO:0000256" key="1">
    <source>
        <dbReference type="SAM" id="Coils"/>
    </source>
</evidence>
<dbReference type="PANTHER" id="PTHR34314:SF6">
    <property type="entry name" value="DUF3782 DOMAIN-CONTAINING PROTEIN"/>
    <property type="match status" value="1"/>
</dbReference>
<dbReference type="PANTHER" id="PTHR34314">
    <property type="entry name" value="CRENARCHAEAL PROTEIN, PUTATIVE-RELATED"/>
    <property type="match status" value="1"/>
</dbReference>
<dbReference type="Pfam" id="PF07788">
    <property type="entry name" value="PDDEXK_10"/>
    <property type="match status" value="1"/>
</dbReference>
<dbReference type="InterPro" id="IPR011335">
    <property type="entry name" value="Restrct_endonuc-II-like"/>
</dbReference>
<dbReference type="Pfam" id="PF12644">
    <property type="entry name" value="DUF3782"/>
    <property type="match status" value="1"/>
</dbReference>
<protein>
    <submittedName>
        <fullName evidence="2">DUF3782 domain-containing protein</fullName>
    </submittedName>
</protein>
<gene>
    <name evidence="2" type="ORF">NWP17_17415</name>
</gene>
<dbReference type="EMBL" id="JANQDH010000120">
    <property type="protein sequence ID" value="MDH6062192.1"/>
    <property type="molecule type" value="Genomic_DNA"/>
</dbReference>
<organism evidence="2 3">
    <name type="scientific">Chrysosporum bergii ANA360D</name>
    <dbReference type="NCBI Taxonomy" id="617107"/>
    <lineage>
        <taxon>Bacteria</taxon>
        <taxon>Bacillati</taxon>
        <taxon>Cyanobacteriota</taxon>
        <taxon>Cyanophyceae</taxon>
        <taxon>Nostocales</taxon>
        <taxon>Nodulariaceae</taxon>
        <taxon>Chrysosporum</taxon>
    </lineage>
</organism>